<gene>
    <name evidence="1" type="ORF">EOD73_17420</name>
</gene>
<keyword evidence="1" id="KW-0282">Flagellum</keyword>
<dbReference type="InterPro" id="IPR027417">
    <property type="entry name" value="P-loop_NTPase"/>
</dbReference>
<sequence>MRDQAEGLRRMFGAAAGGGTRATLVPVVAPVALPAGDYLLDQLVGAYLERGLKVLVVDASPRAQPAPELARVDLAACVQRLSSEVRWLEARGLVAHHLDARGQATALREHLADAAPDADVVLLHAPVAELARVLPGAAHCRPVLLADLEQASITAAYAAMKWLHQRAGVSVFSLLLAGHPQLALTQRVMRQLADTAERFLGVALAESVAVEVRTGLRADVAPALRRLARDSLGVPAQNGVRPVGAMAAAHA</sequence>
<name>A0A437LAS2_9BURK</name>
<proteinExistence type="predicted"/>
<dbReference type="AlphaFoldDB" id="A0A437LAS2"/>
<comment type="caution">
    <text evidence="1">The sequence shown here is derived from an EMBL/GenBank/DDBJ whole genome shotgun (WGS) entry which is preliminary data.</text>
</comment>
<dbReference type="RefSeq" id="WP_127684316.1">
    <property type="nucleotide sequence ID" value="NZ_SACM01000006.1"/>
</dbReference>
<dbReference type="OrthoDB" id="9150627at2"/>
<keyword evidence="1" id="KW-0969">Cilium</keyword>
<evidence type="ECO:0000313" key="1">
    <source>
        <dbReference type="EMBL" id="RVT82508.1"/>
    </source>
</evidence>
<keyword evidence="2" id="KW-1185">Reference proteome</keyword>
<dbReference type="SUPFAM" id="SSF52540">
    <property type="entry name" value="P-loop containing nucleoside triphosphate hydrolases"/>
    <property type="match status" value="1"/>
</dbReference>
<keyword evidence="1" id="KW-0966">Cell projection</keyword>
<accession>A0A437LAS2</accession>
<protein>
    <submittedName>
        <fullName evidence="1">Flagellar biosynthesis protein</fullName>
    </submittedName>
</protein>
<dbReference type="Proteomes" id="UP000288587">
    <property type="component" value="Unassembled WGS sequence"/>
</dbReference>
<organism evidence="1 2">
    <name type="scientific">Inhella crocodyli</name>
    <dbReference type="NCBI Taxonomy" id="2499851"/>
    <lineage>
        <taxon>Bacteria</taxon>
        <taxon>Pseudomonadati</taxon>
        <taxon>Pseudomonadota</taxon>
        <taxon>Betaproteobacteria</taxon>
        <taxon>Burkholderiales</taxon>
        <taxon>Sphaerotilaceae</taxon>
        <taxon>Inhella</taxon>
    </lineage>
</organism>
<dbReference type="EMBL" id="SACM01000006">
    <property type="protein sequence ID" value="RVT82508.1"/>
    <property type="molecule type" value="Genomic_DNA"/>
</dbReference>
<reference evidence="1 2" key="1">
    <citation type="submission" date="2019-01" db="EMBL/GenBank/DDBJ databases">
        <authorList>
            <person name="Chen W.-M."/>
        </authorList>
    </citation>
    <scope>NUCLEOTIDE SEQUENCE [LARGE SCALE GENOMIC DNA]</scope>
    <source>
        <strain evidence="1 2">CCP-18</strain>
    </source>
</reference>
<evidence type="ECO:0000313" key="2">
    <source>
        <dbReference type="Proteomes" id="UP000288587"/>
    </source>
</evidence>